<feature type="domain" description="HTH cro/C1-type" evidence="1">
    <location>
        <begin position="75"/>
        <end position="130"/>
    </location>
</feature>
<dbReference type="CDD" id="cd00093">
    <property type="entry name" value="HTH_XRE"/>
    <property type="match status" value="1"/>
</dbReference>
<dbReference type="Proteomes" id="UP000215199">
    <property type="component" value="Unassembled WGS sequence"/>
</dbReference>
<dbReference type="Pfam" id="PF19054">
    <property type="entry name" value="DUF5753"/>
    <property type="match status" value="1"/>
</dbReference>
<comment type="caution">
    <text evidence="2">The sequence shown here is derived from an EMBL/GenBank/DDBJ whole genome shotgun (WGS) entry which is preliminary data.</text>
</comment>
<dbReference type="Pfam" id="PF13560">
    <property type="entry name" value="HTH_31"/>
    <property type="match status" value="1"/>
</dbReference>
<accession>A0A229T150</accession>
<dbReference type="PROSITE" id="PS50943">
    <property type="entry name" value="HTH_CROC1"/>
    <property type="match status" value="1"/>
</dbReference>
<dbReference type="SMART" id="SM00530">
    <property type="entry name" value="HTH_XRE"/>
    <property type="match status" value="1"/>
</dbReference>
<dbReference type="InterPro" id="IPR043917">
    <property type="entry name" value="DUF5753"/>
</dbReference>
<evidence type="ECO:0000259" key="1">
    <source>
        <dbReference type="PROSITE" id="PS50943"/>
    </source>
</evidence>
<evidence type="ECO:0000313" key="2">
    <source>
        <dbReference type="EMBL" id="OXM64912.1"/>
    </source>
</evidence>
<sequence>MPRSCVLTHQLLLRVADGTTMDLWRTATWQISRLASCSTVTKLAGSDRAGPVERGLIMLGGRNPVTERRRLLAELRRLRAAAGLTQKQVSTHLEWSMSKVIRIEGGTVGISITDLKALLALYGVQDPEVVENLAGAARAAREKAWWDDHRPHVHPELIDFIAVEAAATSMAEYQNFIVPGILQVPAYIRGVGKAFGSSEEAIERSVFMRTERRLLLTESQPLEARFILDEASLRRTIGSADVMREQLDLLVELNELPNITIQVATLDRGVTDGMQSTFTLFELPDQDHVVYLDQPGFRVLARTDPDEVGRYLDAFDKLTGPDHATPPDELKATINRIRATH</sequence>
<dbReference type="EMBL" id="NMUL01000026">
    <property type="protein sequence ID" value="OXM64912.1"/>
    <property type="molecule type" value="Genomic_DNA"/>
</dbReference>
<reference evidence="3" key="1">
    <citation type="submission" date="2017-07" db="EMBL/GenBank/DDBJ databases">
        <title>Comparative genome mining reveals phylogenetic distribution patterns of secondary metabolites in Amycolatopsis.</title>
        <authorList>
            <person name="Adamek M."/>
            <person name="Alanjary M."/>
            <person name="Sales-Ortells H."/>
            <person name="Goodfellow M."/>
            <person name="Bull A.T."/>
            <person name="Kalinowski J."/>
            <person name="Ziemert N."/>
        </authorList>
    </citation>
    <scope>NUCLEOTIDE SEQUENCE [LARGE SCALE GENOMIC DNA]</scope>
    <source>
        <strain evidence="3">H5</strain>
    </source>
</reference>
<keyword evidence="3" id="KW-1185">Reference proteome</keyword>
<dbReference type="InterPro" id="IPR001387">
    <property type="entry name" value="Cro/C1-type_HTH"/>
</dbReference>
<dbReference type="AlphaFoldDB" id="A0A229T150"/>
<evidence type="ECO:0000313" key="3">
    <source>
        <dbReference type="Proteomes" id="UP000215199"/>
    </source>
</evidence>
<dbReference type="Gene3D" id="1.10.260.40">
    <property type="entry name" value="lambda repressor-like DNA-binding domains"/>
    <property type="match status" value="1"/>
</dbReference>
<dbReference type="GO" id="GO:0003677">
    <property type="term" value="F:DNA binding"/>
    <property type="evidence" value="ECO:0007669"/>
    <property type="project" value="InterPro"/>
</dbReference>
<gene>
    <name evidence="2" type="ORF">CF165_25880</name>
</gene>
<name>A0A229T150_9PSEU</name>
<proteinExistence type="predicted"/>
<protein>
    <submittedName>
        <fullName evidence="2">Transcriptional regulator</fullName>
    </submittedName>
</protein>
<organism evidence="2 3">
    <name type="scientific">Amycolatopsis vastitatis</name>
    <dbReference type="NCBI Taxonomy" id="1905142"/>
    <lineage>
        <taxon>Bacteria</taxon>
        <taxon>Bacillati</taxon>
        <taxon>Actinomycetota</taxon>
        <taxon>Actinomycetes</taxon>
        <taxon>Pseudonocardiales</taxon>
        <taxon>Pseudonocardiaceae</taxon>
        <taxon>Amycolatopsis</taxon>
    </lineage>
</organism>
<dbReference type="InterPro" id="IPR010982">
    <property type="entry name" value="Lambda_DNA-bd_dom_sf"/>
</dbReference>
<dbReference type="SUPFAM" id="SSF47413">
    <property type="entry name" value="lambda repressor-like DNA-binding domains"/>
    <property type="match status" value="1"/>
</dbReference>